<feature type="transmembrane region" description="Helical" evidence="1">
    <location>
        <begin position="123"/>
        <end position="145"/>
    </location>
</feature>
<feature type="transmembrane region" description="Helical" evidence="1">
    <location>
        <begin position="165"/>
        <end position="194"/>
    </location>
</feature>
<proteinExistence type="predicted"/>
<dbReference type="EMBL" id="JAUCMV010000002">
    <property type="protein sequence ID" value="KAK0414882.1"/>
    <property type="molecule type" value="Genomic_DNA"/>
</dbReference>
<keyword evidence="1" id="KW-0472">Membrane</keyword>
<feature type="transmembrane region" description="Helical" evidence="1">
    <location>
        <begin position="6"/>
        <end position="29"/>
    </location>
</feature>
<dbReference type="InterPro" id="IPR019420">
    <property type="entry name" value="7TM_GPCR_serpentine_rcpt_Srbc"/>
</dbReference>
<evidence type="ECO:0000313" key="2">
    <source>
        <dbReference type="EMBL" id="KAK0414882.1"/>
    </source>
</evidence>
<gene>
    <name evidence="2" type="ORF">QR680_011657</name>
</gene>
<organism evidence="2 3">
    <name type="scientific">Steinernema hermaphroditum</name>
    <dbReference type="NCBI Taxonomy" id="289476"/>
    <lineage>
        <taxon>Eukaryota</taxon>
        <taxon>Metazoa</taxon>
        <taxon>Ecdysozoa</taxon>
        <taxon>Nematoda</taxon>
        <taxon>Chromadorea</taxon>
        <taxon>Rhabditida</taxon>
        <taxon>Tylenchina</taxon>
        <taxon>Panagrolaimomorpha</taxon>
        <taxon>Strongyloidoidea</taxon>
        <taxon>Steinernematidae</taxon>
        <taxon>Steinernema</taxon>
    </lineage>
</organism>
<dbReference type="Proteomes" id="UP001175271">
    <property type="component" value="Unassembled WGS sequence"/>
</dbReference>
<reference evidence="2" key="1">
    <citation type="submission" date="2023-06" db="EMBL/GenBank/DDBJ databases">
        <title>Genomic analysis of the entomopathogenic nematode Steinernema hermaphroditum.</title>
        <authorList>
            <person name="Schwarz E.M."/>
            <person name="Heppert J.K."/>
            <person name="Baniya A."/>
            <person name="Schwartz H.T."/>
            <person name="Tan C.-H."/>
            <person name="Antoshechkin I."/>
            <person name="Sternberg P.W."/>
            <person name="Goodrich-Blair H."/>
            <person name="Dillman A.R."/>
        </authorList>
    </citation>
    <scope>NUCLEOTIDE SEQUENCE</scope>
    <source>
        <strain evidence="2">PS9179</strain>
        <tissue evidence="2">Whole animal</tissue>
    </source>
</reference>
<sequence length="293" mass="33175">MYIGSAFYFYIAVLCTSLLTITLNGMILIKKMSTREPKGNTQIQIQYICILFYWIFAITMFVHSGYMAYALRDSDPSMDLIFWSGIMVTSVDHVVGVGNIFIAGDRFLAMQSPINYRTTYSKIVKRVYVFVVSGVVIGAIVIFWLTRVTLAKPDIVMTHQLNLKILIILSLFNSAACVCNEVLTVAFLICYWRFLRRQRSITEEHFNNIKKANQIVIYQMALEAILIVVPIVITTIFQYGFGINITDIIGSYTLLTYSSYTAACSIMFTVRLNRASENQSAGPVAVKKGNWTK</sequence>
<dbReference type="Pfam" id="PF10316">
    <property type="entry name" value="7TM_GPCR_Srbc"/>
    <property type="match status" value="1"/>
</dbReference>
<evidence type="ECO:0008006" key="4">
    <source>
        <dbReference type="Google" id="ProtNLM"/>
    </source>
</evidence>
<keyword evidence="1" id="KW-1133">Transmembrane helix</keyword>
<accession>A0AA39I1R2</accession>
<feature type="transmembrane region" description="Helical" evidence="1">
    <location>
        <begin position="81"/>
        <end position="102"/>
    </location>
</feature>
<comment type="caution">
    <text evidence="2">The sequence shown here is derived from an EMBL/GenBank/DDBJ whole genome shotgun (WGS) entry which is preliminary data.</text>
</comment>
<protein>
    <recommendedName>
        <fullName evidence="4">7TM GPCR serpentine receptor class x (Srx) domain-containing protein</fullName>
    </recommendedName>
</protein>
<evidence type="ECO:0000313" key="3">
    <source>
        <dbReference type="Proteomes" id="UP001175271"/>
    </source>
</evidence>
<keyword evidence="3" id="KW-1185">Reference proteome</keyword>
<feature type="transmembrane region" description="Helical" evidence="1">
    <location>
        <begin position="50"/>
        <end position="69"/>
    </location>
</feature>
<dbReference type="AlphaFoldDB" id="A0AA39I1R2"/>
<keyword evidence="1" id="KW-0812">Transmembrane</keyword>
<name>A0AA39I1R2_9BILA</name>
<feature type="transmembrane region" description="Helical" evidence="1">
    <location>
        <begin position="249"/>
        <end position="270"/>
    </location>
</feature>
<evidence type="ECO:0000256" key="1">
    <source>
        <dbReference type="SAM" id="Phobius"/>
    </source>
</evidence>
<feature type="transmembrane region" description="Helical" evidence="1">
    <location>
        <begin position="215"/>
        <end position="237"/>
    </location>
</feature>